<organism evidence="1 2">
    <name type="scientific">Anisodus tanguticus</name>
    <dbReference type="NCBI Taxonomy" id="243964"/>
    <lineage>
        <taxon>Eukaryota</taxon>
        <taxon>Viridiplantae</taxon>
        <taxon>Streptophyta</taxon>
        <taxon>Embryophyta</taxon>
        <taxon>Tracheophyta</taxon>
        <taxon>Spermatophyta</taxon>
        <taxon>Magnoliopsida</taxon>
        <taxon>eudicotyledons</taxon>
        <taxon>Gunneridae</taxon>
        <taxon>Pentapetalae</taxon>
        <taxon>asterids</taxon>
        <taxon>lamiids</taxon>
        <taxon>Solanales</taxon>
        <taxon>Solanaceae</taxon>
        <taxon>Solanoideae</taxon>
        <taxon>Hyoscyameae</taxon>
        <taxon>Anisodus</taxon>
    </lineage>
</organism>
<name>A0AAE1V442_9SOLA</name>
<evidence type="ECO:0000313" key="2">
    <source>
        <dbReference type="Proteomes" id="UP001291623"/>
    </source>
</evidence>
<comment type="caution">
    <text evidence="1">The sequence shown here is derived from an EMBL/GenBank/DDBJ whole genome shotgun (WGS) entry which is preliminary data.</text>
</comment>
<evidence type="ECO:0000313" key="1">
    <source>
        <dbReference type="EMBL" id="KAK4349556.1"/>
    </source>
</evidence>
<gene>
    <name evidence="1" type="ORF">RND71_032311</name>
</gene>
<dbReference type="AlphaFoldDB" id="A0AAE1V442"/>
<keyword evidence="2" id="KW-1185">Reference proteome</keyword>
<dbReference type="EMBL" id="JAVYJV010000017">
    <property type="protein sequence ID" value="KAK4349556.1"/>
    <property type="molecule type" value="Genomic_DNA"/>
</dbReference>
<dbReference type="Proteomes" id="UP001291623">
    <property type="component" value="Unassembled WGS sequence"/>
</dbReference>
<proteinExistence type="predicted"/>
<sequence>MAFWGDQMEKIKLHQNYPNHWQTDLMRATQSDPQSCCFTLWAMTIIYDV</sequence>
<protein>
    <submittedName>
        <fullName evidence="1">Uncharacterized protein</fullName>
    </submittedName>
</protein>
<reference evidence="1" key="1">
    <citation type="submission" date="2023-12" db="EMBL/GenBank/DDBJ databases">
        <title>Genome assembly of Anisodus tanguticus.</title>
        <authorList>
            <person name="Wang Y.-J."/>
        </authorList>
    </citation>
    <scope>NUCLEOTIDE SEQUENCE</scope>
    <source>
        <strain evidence="1">KB-2021</strain>
        <tissue evidence="1">Leaf</tissue>
    </source>
</reference>
<accession>A0AAE1V442</accession>